<dbReference type="OrthoDB" id="5196233at2"/>
<dbReference type="EMBL" id="BJWH01000002">
    <property type="protein sequence ID" value="GEL97156.1"/>
    <property type="molecule type" value="Genomic_DNA"/>
</dbReference>
<proteinExistence type="predicted"/>
<keyword evidence="1" id="KW-0812">Transmembrane</keyword>
<evidence type="ECO:0000313" key="3">
    <source>
        <dbReference type="Proteomes" id="UP000321049"/>
    </source>
</evidence>
<keyword evidence="1" id="KW-1133">Transmembrane helix</keyword>
<sequence length="232" mass="24490">MTTVLERPRSRSSAGSVLSGSLPQVNLLPPEVRAARGLRKTKQWLVISLVVTLLVAVGVFGLALISSATATSELVQAQEETARLQLEQTKYAEVPQVLGVLEQTKSARELGMSTEVQWKPYLDAVAAVLPANVNIDTFQVTGATPMVPPAASGNPLQEPSVATIQFSARASTVPDSAAWIDALNSVPGFADAWLSAAAVTEDETGIYYTVSGSVQVSELAYSNRFDATEGEG</sequence>
<protein>
    <recommendedName>
        <fullName evidence="4">Fimbrial assembly protein</fullName>
    </recommendedName>
</protein>
<evidence type="ECO:0000313" key="2">
    <source>
        <dbReference type="EMBL" id="GEL97156.1"/>
    </source>
</evidence>
<feature type="transmembrane region" description="Helical" evidence="1">
    <location>
        <begin position="44"/>
        <end position="65"/>
    </location>
</feature>
<evidence type="ECO:0008006" key="4">
    <source>
        <dbReference type="Google" id="ProtNLM"/>
    </source>
</evidence>
<keyword evidence="1" id="KW-0472">Membrane</keyword>
<dbReference type="RefSeq" id="WP_146844719.1">
    <property type="nucleotide sequence ID" value="NZ_BJWH01000002.1"/>
</dbReference>
<dbReference type="Proteomes" id="UP000321049">
    <property type="component" value="Unassembled WGS sequence"/>
</dbReference>
<keyword evidence="3" id="KW-1185">Reference proteome</keyword>
<dbReference type="AlphaFoldDB" id="A0A511JGU0"/>
<gene>
    <name evidence="2" type="ORF">CTE05_07030</name>
</gene>
<reference evidence="2 3" key="1">
    <citation type="submission" date="2019-07" db="EMBL/GenBank/DDBJ databases">
        <title>Whole genome shotgun sequence of Cellulomonas terrae NBRC 100819.</title>
        <authorList>
            <person name="Hosoyama A."/>
            <person name="Uohara A."/>
            <person name="Ohji S."/>
            <person name="Ichikawa N."/>
        </authorList>
    </citation>
    <scope>NUCLEOTIDE SEQUENCE [LARGE SCALE GENOMIC DNA]</scope>
    <source>
        <strain evidence="2 3">NBRC 100819</strain>
    </source>
</reference>
<name>A0A511JGU0_9CELL</name>
<organism evidence="2 3">
    <name type="scientific">Cellulomonas terrae</name>
    <dbReference type="NCBI Taxonomy" id="311234"/>
    <lineage>
        <taxon>Bacteria</taxon>
        <taxon>Bacillati</taxon>
        <taxon>Actinomycetota</taxon>
        <taxon>Actinomycetes</taxon>
        <taxon>Micrococcales</taxon>
        <taxon>Cellulomonadaceae</taxon>
        <taxon>Cellulomonas</taxon>
    </lineage>
</organism>
<comment type="caution">
    <text evidence="2">The sequence shown here is derived from an EMBL/GenBank/DDBJ whole genome shotgun (WGS) entry which is preliminary data.</text>
</comment>
<accession>A0A511JGU0</accession>
<evidence type="ECO:0000256" key="1">
    <source>
        <dbReference type="SAM" id="Phobius"/>
    </source>
</evidence>